<evidence type="ECO:0000313" key="13">
    <source>
        <dbReference type="Proteomes" id="UP000247978"/>
    </source>
</evidence>
<evidence type="ECO:0000256" key="4">
    <source>
        <dbReference type="ARBA" id="ARBA00022679"/>
    </source>
</evidence>
<evidence type="ECO:0000256" key="9">
    <source>
        <dbReference type="HAMAP-Rule" id="MF_00211"/>
    </source>
</evidence>
<feature type="binding site" evidence="9">
    <location>
        <begin position="89"/>
        <end position="92"/>
    </location>
    <ligand>
        <name>5-phospho-alpha-D-ribose 1-diphosphate</name>
        <dbReference type="ChEBI" id="CHEBI:58017"/>
    </ligand>
</feature>
<evidence type="ECO:0000256" key="2">
    <source>
        <dbReference type="ARBA" id="ARBA00022605"/>
    </source>
</evidence>
<dbReference type="Proteomes" id="UP000247978">
    <property type="component" value="Unassembled WGS sequence"/>
</dbReference>
<evidence type="ECO:0000256" key="6">
    <source>
        <dbReference type="ARBA" id="ARBA00023141"/>
    </source>
</evidence>
<feature type="binding site" evidence="9">
    <location>
        <position position="165"/>
    </location>
    <ligand>
        <name>anthranilate</name>
        <dbReference type="ChEBI" id="CHEBI:16567"/>
        <label>2</label>
    </ligand>
</feature>
<dbReference type="InterPro" id="IPR005940">
    <property type="entry name" value="Anthranilate_Pribosyl_Tfrase"/>
</dbReference>
<accession>A0A2V3VXH5</accession>
<dbReference type="InterPro" id="IPR036320">
    <property type="entry name" value="Glycosyl_Trfase_fam3_N_dom_sf"/>
</dbReference>
<name>A0A2V3VXH5_9BACI</name>
<dbReference type="GO" id="GO:0004048">
    <property type="term" value="F:anthranilate phosphoribosyltransferase activity"/>
    <property type="evidence" value="ECO:0007669"/>
    <property type="project" value="UniProtKB-UniRule"/>
</dbReference>
<keyword evidence="4 9" id="KW-0808">Transferase</keyword>
<keyword evidence="9" id="KW-0460">Magnesium</keyword>
<dbReference type="PANTHER" id="PTHR43285">
    <property type="entry name" value="ANTHRANILATE PHOSPHORIBOSYLTRANSFERASE"/>
    <property type="match status" value="1"/>
</dbReference>
<keyword evidence="13" id="KW-1185">Reference proteome</keyword>
<dbReference type="Pfam" id="PF00591">
    <property type="entry name" value="Glycos_transf_3"/>
    <property type="match status" value="1"/>
</dbReference>
<keyword evidence="6 9" id="KW-0057">Aromatic amino acid biosynthesis</keyword>
<feature type="binding site" evidence="9">
    <location>
        <position position="91"/>
    </location>
    <ligand>
        <name>Mg(2+)</name>
        <dbReference type="ChEBI" id="CHEBI:18420"/>
        <label>1</label>
    </ligand>
</feature>
<sequence length="341" mass="36801">MKTYLEKLINQESLTVDEMKNATNYCFTDDITDTEIAAFLTALRIKGETANEIAGIVQVIRAQSELSSIQLPNVMDNCGTGGDRSNSFNISTTTAFVLAGAGVTIAKHGNRSISSKTGSADVLEHLGVSLTFSKEDTEEMLQENNIAFLFAPHVHAKLRPFMKIRQELGLPTIFNLIGPLTNPIELESQLMGVYKRDKLETIAKSLHQLGRKRALVVNGAGHMDEASLAGENHLVLLDEGKITSFTLHPNEVGLPTYDNKAIQGGNAEENAKILLSVLRNEASPYLDTVLLNAALGLFANGKAASIQDGMEVAGESIASGAALKRLNTLVEFSKSVTREAM</sequence>
<feature type="binding site" evidence="9">
    <location>
        <begin position="107"/>
        <end position="115"/>
    </location>
    <ligand>
        <name>5-phospho-alpha-D-ribose 1-diphosphate</name>
        <dbReference type="ChEBI" id="CHEBI:58017"/>
    </ligand>
</feature>
<protein>
    <recommendedName>
        <fullName evidence="9">Anthranilate phosphoribosyltransferase</fullName>
        <ecNumber evidence="9">2.4.2.18</ecNumber>
    </recommendedName>
</protein>
<proteinExistence type="inferred from homology"/>
<evidence type="ECO:0000256" key="1">
    <source>
        <dbReference type="ARBA" id="ARBA00004907"/>
    </source>
</evidence>
<feature type="binding site" evidence="9">
    <location>
        <position position="79"/>
    </location>
    <ligand>
        <name>anthranilate</name>
        <dbReference type="ChEBI" id="CHEBI:16567"/>
        <label>1</label>
    </ligand>
</feature>
<dbReference type="NCBIfam" id="TIGR01245">
    <property type="entry name" value="trpD"/>
    <property type="match status" value="1"/>
</dbReference>
<dbReference type="OrthoDB" id="9806430at2"/>
<comment type="caution">
    <text evidence="9">Lacks conserved residue(s) required for the propagation of feature annotation.</text>
</comment>
<dbReference type="SUPFAM" id="SSF47648">
    <property type="entry name" value="Nucleoside phosphorylase/phosphoribosyltransferase N-terminal domain"/>
    <property type="match status" value="1"/>
</dbReference>
<dbReference type="RefSeq" id="WP_110395747.1">
    <property type="nucleotide sequence ID" value="NZ_JADIJL010000004.1"/>
</dbReference>
<evidence type="ECO:0000256" key="3">
    <source>
        <dbReference type="ARBA" id="ARBA00022676"/>
    </source>
</evidence>
<feature type="domain" description="Glycosyl transferase family 3" evidence="10">
    <location>
        <begin position="72"/>
        <end position="323"/>
    </location>
</feature>
<feature type="binding site" evidence="9">
    <location>
        <position position="79"/>
    </location>
    <ligand>
        <name>5-phospho-alpha-D-ribose 1-diphosphate</name>
        <dbReference type="ChEBI" id="CHEBI:58017"/>
    </ligand>
</feature>
<feature type="domain" description="Glycosyl transferase family 3 N-terminal" evidence="11">
    <location>
        <begin position="2"/>
        <end position="63"/>
    </location>
</feature>
<keyword evidence="9" id="KW-0479">Metal-binding</keyword>
<keyword evidence="2 9" id="KW-0028">Amino-acid biosynthesis</keyword>
<evidence type="ECO:0000256" key="5">
    <source>
        <dbReference type="ARBA" id="ARBA00022822"/>
    </source>
</evidence>
<dbReference type="UniPathway" id="UPA00035">
    <property type="reaction ID" value="UER00041"/>
</dbReference>
<feature type="binding site" evidence="9">
    <location>
        <position position="119"/>
    </location>
    <ligand>
        <name>5-phospho-alpha-D-ribose 1-diphosphate</name>
        <dbReference type="ChEBI" id="CHEBI:58017"/>
    </ligand>
</feature>
<dbReference type="Pfam" id="PF02885">
    <property type="entry name" value="Glycos_trans_3N"/>
    <property type="match status" value="1"/>
</dbReference>
<dbReference type="InterPro" id="IPR000312">
    <property type="entry name" value="Glycosyl_Trfase_fam3"/>
</dbReference>
<comment type="similarity">
    <text evidence="9">Belongs to the anthranilate phosphoribosyltransferase family.</text>
</comment>
<feature type="binding site" evidence="9">
    <location>
        <position position="87"/>
    </location>
    <ligand>
        <name>5-phospho-alpha-D-ribose 1-diphosphate</name>
        <dbReference type="ChEBI" id="CHEBI:58017"/>
    </ligand>
</feature>
<organism evidence="12 13">
    <name type="scientific">Pseudogracilibacillus auburnensis</name>
    <dbReference type="NCBI Taxonomy" id="1494959"/>
    <lineage>
        <taxon>Bacteria</taxon>
        <taxon>Bacillati</taxon>
        <taxon>Bacillota</taxon>
        <taxon>Bacilli</taxon>
        <taxon>Bacillales</taxon>
        <taxon>Bacillaceae</taxon>
        <taxon>Pseudogracilibacillus</taxon>
    </lineage>
</organism>
<dbReference type="AlphaFoldDB" id="A0A2V3VXH5"/>
<comment type="similarity">
    <text evidence="8">In the C-terminal section; belongs to the anthranilate phosphoribosyltransferase family.</text>
</comment>
<comment type="function">
    <text evidence="9">Catalyzes the transfer of the phosphoribosyl group of 5-phosphorylribose-1-pyrophosphate (PRPP) to anthranilate to yield N-(5'-phosphoribosyl)-anthranilate (PRA).</text>
</comment>
<dbReference type="InterPro" id="IPR017459">
    <property type="entry name" value="Glycosyl_Trfase_fam3_N_dom"/>
</dbReference>
<evidence type="ECO:0000259" key="10">
    <source>
        <dbReference type="Pfam" id="PF00591"/>
    </source>
</evidence>
<comment type="catalytic activity">
    <reaction evidence="7 9">
        <text>N-(5-phospho-beta-D-ribosyl)anthranilate + diphosphate = 5-phospho-alpha-D-ribose 1-diphosphate + anthranilate</text>
        <dbReference type="Rhea" id="RHEA:11768"/>
        <dbReference type="ChEBI" id="CHEBI:16567"/>
        <dbReference type="ChEBI" id="CHEBI:18277"/>
        <dbReference type="ChEBI" id="CHEBI:33019"/>
        <dbReference type="ChEBI" id="CHEBI:58017"/>
        <dbReference type="EC" id="2.4.2.18"/>
    </reaction>
</comment>
<feature type="binding site" evidence="9">
    <location>
        <position position="224"/>
    </location>
    <ligand>
        <name>Mg(2+)</name>
        <dbReference type="ChEBI" id="CHEBI:18420"/>
        <label>2</label>
    </ligand>
</feature>
<keyword evidence="5 9" id="KW-0822">Tryptophan biosynthesis</keyword>
<feature type="binding site" evidence="9">
    <location>
        <position position="225"/>
    </location>
    <ligand>
        <name>Mg(2+)</name>
        <dbReference type="ChEBI" id="CHEBI:18420"/>
        <label>1</label>
    </ligand>
</feature>
<comment type="caution">
    <text evidence="12">The sequence shown here is derived from an EMBL/GenBank/DDBJ whole genome shotgun (WGS) entry which is preliminary data.</text>
</comment>
<comment type="subunit">
    <text evidence="9">Homodimer.</text>
</comment>
<feature type="binding site" evidence="9">
    <location>
        <position position="225"/>
    </location>
    <ligand>
        <name>Mg(2+)</name>
        <dbReference type="ChEBI" id="CHEBI:18420"/>
        <label>2</label>
    </ligand>
</feature>
<dbReference type="FunFam" id="3.40.1030.10:FF:000002">
    <property type="entry name" value="Anthranilate phosphoribosyltransferase"/>
    <property type="match status" value="1"/>
</dbReference>
<evidence type="ECO:0000259" key="11">
    <source>
        <dbReference type="Pfam" id="PF02885"/>
    </source>
</evidence>
<dbReference type="EC" id="2.4.2.18" evidence="9"/>
<dbReference type="PANTHER" id="PTHR43285:SF2">
    <property type="entry name" value="ANTHRANILATE PHOSPHORIBOSYLTRANSFERASE"/>
    <property type="match status" value="1"/>
</dbReference>
<feature type="binding site" evidence="9">
    <location>
        <position position="110"/>
    </location>
    <ligand>
        <name>anthranilate</name>
        <dbReference type="ChEBI" id="CHEBI:16567"/>
        <label>1</label>
    </ligand>
</feature>
<evidence type="ECO:0000256" key="7">
    <source>
        <dbReference type="ARBA" id="ARBA00052328"/>
    </source>
</evidence>
<dbReference type="HAMAP" id="MF_00211">
    <property type="entry name" value="TrpD"/>
    <property type="match status" value="1"/>
</dbReference>
<gene>
    <name evidence="9" type="primary">trpD</name>
    <name evidence="12" type="ORF">DFR56_108154</name>
</gene>
<dbReference type="Gene3D" id="1.20.970.10">
    <property type="entry name" value="Transferase, Pyrimidine Nucleoside Phosphorylase, Chain C"/>
    <property type="match status" value="1"/>
</dbReference>
<evidence type="ECO:0000313" key="12">
    <source>
        <dbReference type="EMBL" id="PXW86336.1"/>
    </source>
</evidence>
<dbReference type="GO" id="GO:0000287">
    <property type="term" value="F:magnesium ion binding"/>
    <property type="evidence" value="ECO:0007669"/>
    <property type="project" value="UniProtKB-UniRule"/>
</dbReference>
<comment type="pathway">
    <text evidence="1 9">Amino-acid biosynthesis; L-tryptophan biosynthesis; L-tryptophan from chorismate: step 2/5.</text>
</comment>
<evidence type="ECO:0000256" key="8">
    <source>
        <dbReference type="ARBA" id="ARBA00061188"/>
    </source>
</evidence>
<dbReference type="InterPro" id="IPR035902">
    <property type="entry name" value="Nuc_phospho_transferase"/>
</dbReference>
<dbReference type="GO" id="GO:0000162">
    <property type="term" value="P:L-tryptophan biosynthetic process"/>
    <property type="evidence" value="ECO:0007669"/>
    <property type="project" value="UniProtKB-UniRule"/>
</dbReference>
<dbReference type="Gene3D" id="3.40.1030.10">
    <property type="entry name" value="Nucleoside phosphorylase/phosphoribosyltransferase catalytic domain"/>
    <property type="match status" value="1"/>
</dbReference>
<comment type="cofactor">
    <cofactor evidence="9">
        <name>Mg(2+)</name>
        <dbReference type="ChEBI" id="CHEBI:18420"/>
    </cofactor>
    <text evidence="9">Binds 2 magnesium ions per monomer.</text>
</comment>
<keyword evidence="3 9" id="KW-0328">Glycosyltransferase</keyword>
<feature type="binding site" evidence="9">
    <location>
        <begin position="82"/>
        <end position="83"/>
    </location>
    <ligand>
        <name>5-phospho-alpha-D-ribose 1-diphosphate</name>
        <dbReference type="ChEBI" id="CHEBI:58017"/>
    </ligand>
</feature>
<reference evidence="12 13" key="1">
    <citation type="submission" date="2018-05" db="EMBL/GenBank/DDBJ databases">
        <title>Genomic Encyclopedia of Type Strains, Phase IV (KMG-IV): sequencing the most valuable type-strain genomes for metagenomic binning, comparative biology and taxonomic classification.</title>
        <authorList>
            <person name="Goeker M."/>
        </authorList>
    </citation>
    <scope>NUCLEOTIDE SEQUENCE [LARGE SCALE GENOMIC DNA]</scope>
    <source>
        <strain evidence="12 13">DSM 28556</strain>
    </source>
</reference>
<dbReference type="SUPFAM" id="SSF52418">
    <property type="entry name" value="Nucleoside phosphorylase/phosphoribosyltransferase catalytic domain"/>
    <property type="match status" value="1"/>
</dbReference>
<dbReference type="GO" id="GO:0005829">
    <property type="term" value="C:cytosol"/>
    <property type="evidence" value="ECO:0007669"/>
    <property type="project" value="TreeGrafter"/>
</dbReference>
<dbReference type="EMBL" id="QJJQ01000008">
    <property type="protein sequence ID" value="PXW86336.1"/>
    <property type="molecule type" value="Genomic_DNA"/>
</dbReference>